<proteinExistence type="inferred from homology"/>
<protein>
    <submittedName>
        <fullName evidence="11">TolC family protein</fullName>
    </submittedName>
</protein>
<feature type="coiled-coil region" evidence="8">
    <location>
        <begin position="450"/>
        <end position="477"/>
    </location>
</feature>
<dbReference type="InterPro" id="IPR003423">
    <property type="entry name" value="OMP_efflux"/>
</dbReference>
<accession>A0ABT6F2N2</accession>
<dbReference type="Gene3D" id="1.20.1600.10">
    <property type="entry name" value="Outer membrane efflux proteins (OEP)"/>
    <property type="match status" value="2"/>
</dbReference>
<evidence type="ECO:0000256" key="10">
    <source>
        <dbReference type="SAM" id="Phobius"/>
    </source>
</evidence>
<organism evidence="11 12">
    <name type="scientific">Candidatus Synechococcus calcipolaris G9</name>
    <dbReference type="NCBI Taxonomy" id="1497997"/>
    <lineage>
        <taxon>Bacteria</taxon>
        <taxon>Bacillati</taxon>
        <taxon>Cyanobacteriota</taxon>
        <taxon>Cyanophyceae</taxon>
        <taxon>Synechococcales</taxon>
        <taxon>Synechococcaceae</taxon>
        <taxon>Synechococcus</taxon>
    </lineage>
</organism>
<comment type="caution">
    <text evidence="11">The sequence shown here is derived from an EMBL/GenBank/DDBJ whole genome shotgun (WGS) entry which is preliminary data.</text>
</comment>
<keyword evidence="5 10" id="KW-0812">Transmembrane</keyword>
<evidence type="ECO:0000256" key="9">
    <source>
        <dbReference type="SAM" id="MobiDB-lite"/>
    </source>
</evidence>
<feature type="region of interest" description="Disordered" evidence="9">
    <location>
        <begin position="138"/>
        <end position="171"/>
    </location>
</feature>
<dbReference type="Pfam" id="PF02321">
    <property type="entry name" value="OEP"/>
    <property type="match status" value="2"/>
</dbReference>
<keyword evidence="6 10" id="KW-0472">Membrane</keyword>
<dbReference type="RefSeq" id="WP_277867977.1">
    <property type="nucleotide sequence ID" value="NZ_JAKKUT010000007.1"/>
</dbReference>
<dbReference type="InterPro" id="IPR051906">
    <property type="entry name" value="TolC-like"/>
</dbReference>
<feature type="compositionally biased region" description="Low complexity" evidence="9">
    <location>
        <begin position="156"/>
        <end position="171"/>
    </location>
</feature>
<name>A0ABT6F2N2_9SYNE</name>
<sequence length="708" mass="77753">MALPRLSGATMTKQSILTWKHISLCWLAITVMGIGIWPLRVLWAAPLAFRELPKERRTSIPDIQPTPEADLQWDAADHTKPEPIKPLDGRALLDIVRLSLQVANDFVDPAIHPEQVNPALDKPSITSINDLELPETEPLQSAGNLAQADAPPNPSSPATTAVDLIPLNPDPDLLSLPTQGEDFRTDLNQPITLVEALQLAVRNNLTLRISELQLEQQQAQLRQALGRLYPTLSLQTSLGQNTSPAGQPVYLPLNLQQQQQLQLQQRQQSQQQLLGQEQEASRILTTQINRLQQRFQGPQLTSFNDQQNLELQQQIQQLQTSATVAATPPIFQPITLDPVSNLNLTNFFTNVFGATSGATFNSALSLNYAIFTSGNRSATIRAARDQVRFSELEVQRQLDQLILDVSNAYYLAQQAEVQVQIAEAAVANASVSLRDAVAFERAGLGTLFDVLQAEVNLANAQQNLNQAENLQLTSRRQLAQILNISETADVSLADQVGEDGTWELSLDDTIILAFGNRVELEQRLLQRNIALQNRRAALATILPQLSFFANANVLDKVADSLNPRVGYAFGIQVQVALFDGGNARASAARQEAAAAIAEEQFANTKDEIRLAVEDAYINLRSNQTNISTARTAVTQATEGLRLARLRFQAGVGTQQDVTNAEVDLTQAQGNLLAAILNYNRALAALKRSVGYVDDLHRRIPSTFPRSNP</sequence>
<dbReference type="PANTHER" id="PTHR30026">
    <property type="entry name" value="OUTER MEMBRANE PROTEIN TOLC"/>
    <property type="match status" value="1"/>
</dbReference>
<reference evidence="11" key="1">
    <citation type="journal article" date="2022" name="Genome Biol. Evol.">
        <title>A New Gene Family Diagnostic for Intracellular Biomineralization of Amorphous Ca Carbonates by Cyanobacteria.</title>
        <authorList>
            <person name="Benzerara K."/>
            <person name="Duprat E."/>
            <person name="Bitard-Feildel T."/>
            <person name="Caumes G."/>
            <person name="Cassier-Chauvat C."/>
            <person name="Chauvat F."/>
            <person name="Dezi M."/>
            <person name="Diop S.I."/>
            <person name="Gaschignard G."/>
            <person name="Gorgen S."/>
            <person name="Gugger M."/>
            <person name="Lopez-Garcia P."/>
            <person name="Millet M."/>
            <person name="Skouri-Panet F."/>
            <person name="Moreira D."/>
            <person name="Callebaut I."/>
        </authorList>
    </citation>
    <scope>NUCLEOTIDE SEQUENCE</scope>
    <source>
        <strain evidence="11">G9</strain>
    </source>
</reference>
<evidence type="ECO:0000256" key="1">
    <source>
        <dbReference type="ARBA" id="ARBA00004442"/>
    </source>
</evidence>
<evidence type="ECO:0000256" key="4">
    <source>
        <dbReference type="ARBA" id="ARBA00022452"/>
    </source>
</evidence>
<feature type="transmembrane region" description="Helical" evidence="10">
    <location>
        <begin position="21"/>
        <end position="43"/>
    </location>
</feature>
<comment type="similarity">
    <text evidence="2">Belongs to the outer membrane factor (OMF) (TC 1.B.17) family.</text>
</comment>
<comment type="subcellular location">
    <subcellularLocation>
        <location evidence="1">Cell outer membrane</location>
    </subcellularLocation>
</comment>
<evidence type="ECO:0000256" key="8">
    <source>
        <dbReference type="SAM" id="Coils"/>
    </source>
</evidence>
<dbReference type="SUPFAM" id="SSF56954">
    <property type="entry name" value="Outer membrane efflux proteins (OEP)"/>
    <property type="match status" value="1"/>
</dbReference>
<dbReference type="Proteomes" id="UP001154265">
    <property type="component" value="Unassembled WGS sequence"/>
</dbReference>
<evidence type="ECO:0000256" key="7">
    <source>
        <dbReference type="ARBA" id="ARBA00023237"/>
    </source>
</evidence>
<keyword evidence="10" id="KW-1133">Transmembrane helix</keyword>
<evidence type="ECO:0000313" key="12">
    <source>
        <dbReference type="Proteomes" id="UP001154265"/>
    </source>
</evidence>
<keyword evidence="8" id="KW-0175">Coiled coil</keyword>
<gene>
    <name evidence="11" type="ORF">L3556_14105</name>
</gene>
<dbReference type="PANTHER" id="PTHR30026:SF21">
    <property type="entry name" value="SLR1270 PROTEIN"/>
    <property type="match status" value="1"/>
</dbReference>
<evidence type="ECO:0000256" key="5">
    <source>
        <dbReference type="ARBA" id="ARBA00022692"/>
    </source>
</evidence>
<evidence type="ECO:0000256" key="6">
    <source>
        <dbReference type="ARBA" id="ARBA00023136"/>
    </source>
</evidence>
<keyword evidence="3" id="KW-0813">Transport</keyword>
<keyword evidence="12" id="KW-1185">Reference proteome</keyword>
<evidence type="ECO:0000256" key="3">
    <source>
        <dbReference type="ARBA" id="ARBA00022448"/>
    </source>
</evidence>
<evidence type="ECO:0000313" key="11">
    <source>
        <dbReference type="EMBL" id="MDG2992054.1"/>
    </source>
</evidence>
<reference evidence="11" key="2">
    <citation type="submission" date="2022-01" db="EMBL/GenBank/DDBJ databases">
        <authorList>
            <person name="Zivanovic Y."/>
            <person name="Moreira D."/>
            <person name="Lopez-Garcia P."/>
        </authorList>
    </citation>
    <scope>NUCLEOTIDE SEQUENCE</scope>
    <source>
        <strain evidence="11">G9</strain>
    </source>
</reference>
<keyword evidence="7" id="KW-0998">Cell outer membrane</keyword>
<dbReference type="EMBL" id="JAKKUT010000007">
    <property type="protein sequence ID" value="MDG2992054.1"/>
    <property type="molecule type" value="Genomic_DNA"/>
</dbReference>
<keyword evidence="4" id="KW-1134">Transmembrane beta strand</keyword>
<evidence type="ECO:0000256" key="2">
    <source>
        <dbReference type="ARBA" id="ARBA00007613"/>
    </source>
</evidence>